<keyword evidence="2" id="KW-1185">Reference proteome</keyword>
<dbReference type="EMBL" id="ML208277">
    <property type="protein sequence ID" value="TFK73202.1"/>
    <property type="molecule type" value="Genomic_DNA"/>
</dbReference>
<accession>A0ACD3B5M8</accession>
<proteinExistence type="predicted"/>
<reference evidence="1 2" key="1">
    <citation type="journal article" date="2019" name="Nat. Ecol. Evol.">
        <title>Megaphylogeny resolves global patterns of mushroom evolution.</title>
        <authorList>
            <person name="Varga T."/>
            <person name="Krizsan K."/>
            <person name="Foldi C."/>
            <person name="Dima B."/>
            <person name="Sanchez-Garcia M."/>
            <person name="Sanchez-Ramirez S."/>
            <person name="Szollosi G.J."/>
            <person name="Szarkandi J.G."/>
            <person name="Papp V."/>
            <person name="Albert L."/>
            <person name="Andreopoulos W."/>
            <person name="Angelini C."/>
            <person name="Antonin V."/>
            <person name="Barry K.W."/>
            <person name="Bougher N.L."/>
            <person name="Buchanan P."/>
            <person name="Buyck B."/>
            <person name="Bense V."/>
            <person name="Catcheside P."/>
            <person name="Chovatia M."/>
            <person name="Cooper J."/>
            <person name="Damon W."/>
            <person name="Desjardin D."/>
            <person name="Finy P."/>
            <person name="Geml J."/>
            <person name="Haridas S."/>
            <person name="Hughes K."/>
            <person name="Justo A."/>
            <person name="Karasinski D."/>
            <person name="Kautmanova I."/>
            <person name="Kiss B."/>
            <person name="Kocsube S."/>
            <person name="Kotiranta H."/>
            <person name="LaButti K.M."/>
            <person name="Lechner B.E."/>
            <person name="Liimatainen K."/>
            <person name="Lipzen A."/>
            <person name="Lukacs Z."/>
            <person name="Mihaltcheva S."/>
            <person name="Morgado L.N."/>
            <person name="Niskanen T."/>
            <person name="Noordeloos M.E."/>
            <person name="Ohm R.A."/>
            <person name="Ortiz-Santana B."/>
            <person name="Ovrebo C."/>
            <person name="Racz N."/>
            <person name="Riley R."/>
            <person name="Savchenko A."/>
            <person name="Shiryaev A."/>
            <person name="Soop K."/>
            <person name="Spirin V."/>
            <person name="Szebenyi C."/>
            <person name="Tomsovsky M."/>
            <person name="Tulloss R.E."/>
            <person name="Uehling J."/>
            <person name="Grigoriev I.V."/>
            <person name="Vagvolgyi C."/>
            <person name="Papp T."/>
            <person name="Martin F.M."/>
            <person name="Miettinen O."/>
            <person name="Hibbett D.S."/>
            <person name="Nagy L.G."/>
        </authorList>
    </citation>
    <scope>NUCLEOTIDE SEQUENCE [LARGE SCALE GENOMIC DNA]</scope>
    <source>
        <strain evidence="1 2">NL-1719</strain>
    </source>
</reference>
<dbReference type="Proteomes" id="UP000308600">
    <property type="component" value="Unassembled WGS sequence"/>
</dbReference>
<name>A0ACD3B5M8_9AGAR</name>
<gene>
    <name evidence="1" type="ORF">BDN72DRAFT_854873</name>
</gene>
<evidence type="ECO:0000313" key="2">
    <source>
        <dbReference type="Proteomes" id="UP000308600"/>
    </source>
</evidence>
<sequence>MTDLPSALPQGGPMDSGLNPIDECPAEFDTEEGQHQVASDIDADPKVGNNVIRLPPPSDIVTNPQPAQEQTSPAPKPIIKPKPRPKPFSDTSTPLIMPGISQLPLHPPSQIVGTPFALTTTPFEYPFPDTRSPTSGSSSSSTTPNNNPSASFSPSSSPPQSHHSPIPYSPFSSGTSFTLSHSRTPPPTSIHYIPSYPYNHHHYSPPHLPEFPTNFAHPKMKQVQPPPPPPGLAKKKHRWSLGLLGRRRSSASGGSAEGSDGSSSGLLTLAAIESHSRGTSLDSATAKLPGGDPARTTALLEESSTTTTVSP</sequence>
<organism evidence="1 2">
    <name type="scientific">Pluteus cervinus</name>
    <dbReference type="NCBI Taxonomy" id="181527"/>
    <lineage>
        <taxon>Eukaryota</taxon>
        <taxon>Fungi</taxon>
        <taxon>Dikarya</taxon>
        <taxon>Basidiomycota</taxon>
        <taxon>Agaricomycotina</taxon>
        <taxon>Agaricomycetes</taxon>
        <taxon>Agaricomycetidae</taxon>
        <taxon>Agaricales</taxon>
        <taxon>Pluteineae</taxon>
        <taxon>Pluteaceae</taxon>
        <taxon>Pluteus</taxon>
    </lineage>
</organism>
<protein>
    <submittedName>
        <fullName evidence="1">Uncharacterized protein</fullName>
    </submittedName>
</protein>
<evidence type="ECO:0000313" key="1">
    <source>
        <dbReference type="EMBL" id="TFK73202.1"/>
    </source>
</evidence>